<gene>
    <name evidence="1" type="ORF">YBY_23560</name>
</gene>
<dbReference type="InterPro" id="IPR019657">
    <property type="entry name" value="ComFB"/>
</dbReference>
<dbReference type="EMBL" id="AP019537">
    <property type="protein sequence ID" value="BBJ04507.1"/>
    <property type="molecule type" value="Genomic_DNA"/>
</dbReference>
<organism evidence="1">
    <name type="scientific">Marinobacter nauticus</name>
    <name type="common">Marinobacter hydrocarbonoclasticus</name>
    <name type="synonym">Marinobacter aquaeolei</name>
    <dbReference type="NCBI Taxonomy" id="2743"/>
    <lineage>
        <taxon>Bacteria</taxon>
        <taxon>Pseudomonadati</taxon>
        <taxon>Pseudomonadota</taxon>
        <taxon>Gammaproteobacteria</taxon>
        <taxon>Pseudomonadales</taxon>
        <taxon>Marinobacteraceae</taxon>
        <taxon>Marinobacter</taxon>
    </lineage>
</organism>
<evidence type="ECO:0008006" key="2">
    <source>
        <dbReference type="Google" id="ProtNLM"/>
    </source>
</evidence>
<protein>
    <recommendedName>
        <fullName evidence="2">Late competence development protein ComFB</fullName>
    </recommendedName>
</protein>
<dbReference type="Pfam" id="PF10719">
    <property type="entry name" value="ComFB"/>
    <property type="match status" value="1"/>
</dbReference>
<sequence>MVMSLRDAIDNFYERLVLDAIDATRQETDTADYLTDVMCVALNRLPARYYRHTIDMMFYLADEELKEMKQKSLAAVKQARDFVSEHQRD</sequence>
<reference evidence="1" key="1">
    <citation type="submission" date="2019-03" db="EMBL/GenBank/DDBJ databases">
        <title>Whole genome analysis of nitrate-reducing bacteria Marinobacter hydrocarbonoclasticus YB03.</title>
        <authorList>
            <person name="Azam A.H."/>
            <person name="Yuk S.R."/>
            <person name="Kamarisima K."/>
            <person name="Miyanaga K."/>
            <person name="Tanji Y."/>
        </authorList>
    </citation>
    <scope>NUCLEOTIDE SEQUENCE</scope>
    <source>
        <strain evidence="1">YB03</strain>
    </source>
</reference>
<accession>A0A455WC08</accession>
<proteinExistence type="predicted"/>
<name>A0A455WC08_MARNT</name>
<evidence type="ECO:0000313" key="1">
    <source>
        <dbReference type="EMBL" id="BBJ04507.1"/>
    </source>
</evidence>
<dbReference type="AlphaFoldDB" id="A0A455WC08"/>